<dbReference type="AlphaFoldDB" id="A0A0A9D901"/>
<evidence type="ECO:0000313" key="2">
    <source>
        <dbReference type="EMBL" id="JAD80232.1"/>
    </source>
</evidence>
<feature type="region of interest" description="Disordered" evidence="1">
    <location>
        <begin position="1"/>
        <end position="50"/>
    </location>
</feature>
<feature type="compositionally biased region" description="Low complexity" evidence="1">
    <location>
        <begin position="12"/>
        <end position="23"/>
    </location>
</feature>
<reference evidence="2" key="1">
    <citation type="submission" date="2014-09" db="EMBL/GenBank/DDBJ databases">
        <authorList>
            <person name="Magalhaes I.L.F."/>
            <person name="Oliveira U."/>
            <person name="Santos F.R."/>
            <person name="Vidigal T.H.D.A."/>
            <person name="Brescovit A.D."/>
            <person name="Santos A.J."/>
        </authorList>
    </citation>
    <scope>NUCLEOTIDE SEQUENCE</scope>
    <source>
        <tissue evidence="2">Shoot tissue taken approximately 20 cm above the soil surface</tissue>
    </source>
</reference>
<evidence type="ECO:0000256" key="1">
    <source>
        <dbReference type="SAM" id="MobiDB-lite"/>
    </source>
</evidence>
<accession>A0A0A9D901</accession>
<protein>
    <submittedName>
        <fullName evidence="2">Uncharacterized protein</fullName>
    </submittedName>
</protein>
<dbReference type="EMBL" id="GBRH01217663">
    <property type="protein sequence ID" value="JAD80232.1"/>
    <property type="molecule type" value="Transcribed_RNA"/>
</dbReference>
<feature type="compositionally biased region" description="Low complexity" evidence="1">
    <location>
        <begin position="40"/>
        <end position="50"/>
    </location>
</feature>
<name>A0A0A9D901_ARUDO</name>
<organism evidence="2">
    <name type="scientific">Arundo donax</name>
    <name type="common">Giant reed</name>
    <name type="synonym">Donax arundinaceus</name>
    <dbReference type="NCBI Taxonomy" id="35708"/>
    <lineage>
        <taxon>Eukaryota</taxon>
        <taxon>Viridiplantae</taxon>
        <taxon>Streptophyta</taxon>
        <taxon>Embryophyta</taxon>
        <taxon>Tracheophyta</taxon>
        <taxon>Spermatophyta</taxon>
        <taxon>Magnoliopsida</taxon>
        <taxon>Liliopsida</taxon>
        <taxon>Poales</taxon>
        <taxon>Poaceae</taxon>
        <taxon>PACMAD clade</taxon>
        <taxon>Arundinoideae</taxon>
        <taxon>Arundineae</taxon>
        <taxon>Arundo</taxon>
    </lineage>
</organism>
<proteinExistence type="predicted"/>
<reference evidence="2" key="2">
    <citation type="journal article" date="2015" name="Data Brief">
        <title>Shoot transcriptome of the giant reed, Arundo donax.</title>
        <authorList>
            <person name="Barrero R.A."/>
            <person name="Guerrero F.D."/>
            <person name="Moolhuijzen P."/>
            <person name="Goolsby J.A."/>
            <person name="Tidwell J."/>
            <person name="Bellgard S.E."/>
            <person name="Bellgard M.I."/>
        </authorList>
    </citation>
    <scope>NUCLEOTIDE SEQUENCE</scope>
    <source>
        <tissue evidence="2">Shoot tissue taken approximately 20 cm above the soil surface</tissue>
    </source>
</reference>
<sequence length="70" mass="8036">MGGMRWWATATSSTPAWRPAPRARTPRQRRSPGPWTTPASSCSSGTRRTSTPRRWWTWSEELSACTRTRE</sequence>